<evidence type="ECO:0000313" key="7">
    <source>
        <dbReference type="Proteomes" id="UP000027456"/>
    </source>
</evidence>
<dbReference type="SUPFAM" id="SSF50998">
    <property type="entry name" value="Quinoprotein alcohol dehydrogenase-like"/>
    <property type="match status" value="1"/>
</dbReference>
<dbReference type="Proteomes" id="UP000027456">
    <property type="component" value="Unassembled WGS sequence"/>
</dbReference>
<dbReference type="Pfam" id="PF24883">
    <property type="entry name" value="NPHP3_N"/>
    <property type="match status" value="1"/>
</dbReference>
<dbReference type="Pfam" id="PF00400">
    <property type="entry name" value="WD40"/>
    <property type="match status" value="12"/>
</dbReference>
<dbReference type="PANTHER" id="PTHR19848:SF8">
    <property type="entry name" value="F-BOX AND WD REPEAT DOMAIN CONTAINING 7"/>
    <property type="match status" value="1"/>
</dbReference>
<feature type="repeat" description="WD" evidence="3">
    <location>
        <begin position="1014"/>
        <end position="1056"/>
    </location>
</feature>
<evidence type="ECO:0000256" key="4">
    <source>
        <dbReference type="SAM" id="MobiDB-lite"/>
    </source>
</evidence>
<dbReference type="PROSITE" id="PS00678">
    <property type="entry name" value="WD_REPEATS_1"/>
    <property type="match status" value="4"/>
</dbReference>
<dbReference type="InterPro" id="IPR036322">
    <property type="entry name" value="WD40_repeat_dom_sf"/>
</dbReference>
<dbReference type="SUPFAM" id="SSF50978">
    <property type="entry name" value="WD40 repeat-like"/>
    <property type="match status" value="2"/>
</dbReference>
<feature type="repeat" description="WD" evidence="3">
    <location>
        <begin position="851"/>
        <end position="883"/>
    </location>
</feature>
<dbReference type="EMBL" id="AZST01000796">
    <property type="protein sequence ID" value="KEP47251.1"/>
    <property type="molecule type" value="Genomic_DNA"/>
</dbReference>
<dbReference type="PANTHER" id="PTHR19848">
    <property type="entry name" value="WD40 REPEAT PROTEIN"/>
    <property type="match status" value="1"/>
</dbReference>
<feature type="repeat" description="WD" evidence="3">
    <location>
        <begin position="1278"/>
        <end position="1319"/>
    </location>
</feature>
<reference evidence="6 7" key="1">
    <citation type="submission" date="2013-12" db="EMBL/GenBank/DDBJ databases">
        <authorList>
            <person name="Cubeta M."/>
            <person name="Pakala S."/>
            <person name="Fedorova N."/>
            <person name="Thomas E."/>
            <person name="Dean R."/>
            <person name="Jabaji S."/>
            <person name="Neate S."/>
            <person name="Toda T."/>
            <person name="Tavantzis S."/>
            <person name="Vilgalys R."/>
            <person name="Bharathan N."/>
            <person name="Pakala S."/>
            <person name="Losada L.S."/>
            <person name="Zafar N."/>
            <person name="Nierman W."/>
        </authorList>
    </citation>
    <scope>NUCLEOTIDE SEQUENCE [LARGE SCALE GENOMIC DNA]</scope>
    <source>
        <strain evidence="6 7">123E</strain>
    </source>
</reference>
<feature type="repeat" description="WD" evidence="3">
    <location>
        <begin position="885"/>
        <end position="926"/>
    </location>
</feature>
<organism evidence="6 7">
    <name type="scientific">Rhizoctonia solani 123E</name>
    <dbReference type="NCBI Taxonomy" id="1423351"/>
    <lineage>
        <taxon>Eukaryota</taxon>
        <taxon>Fungi</taxon>
        <taxon>Dikarya</taxon>
        <taxon>Basidiomycota</taxon>
        <taxon>Agaricomycotina</taxon>
        <taxon>Agaricomycetes</taxon>
        <taxon>Cantharellales</taxon>
        <taxon>Ceratobasidiaceae</taxon>
        <taxon>Rhizoctonia</taxon>
    </lineage>
</organism>
<dbReference type="SMART" id="SM00320">
    <property type="entry name" value="WD40"/>
    <property type="match status" value="12"/>
</dbReference>
<feature type="region of interest" description="Disordered" evidence="4">
    <location>
        <begin position="29"/>
        <end position="58"/>
    </location>
</feature>
<dbReference type="STRING" id="1423351.A0A074RJM4"/>
<dbReference type="Gene3D" id="2.130.10.10">
    <property type="entry name" value="YVTN repeat-like/Quinoprotein amine dehydrogenase"/>
    <property type="match status" value="3"/>
</dbReference>
<evidence type="ECO:0000256" key="2">
    <source>
        <dbReference type="ARBA" id="ARBA00022737"/>
    </source>
</evidence>
<dbReference type="HOGENOM" id="CLU_000288_6_3_1"/>
<dbReference type="Gene3D" id="3.40.50.300">
    <property type="entry name" value="P-loop containing nucleotide triphosphate hydrolases"/>
    <property type="match status" value="1"/>
</dbReference>
<dbReference type="InterPro" id="IPR056884">
    <property type="entry name" value="NPHP3-like_N"/>
</dbReference>
<keyword evidence="7" id="KW-1185">Reference proteome</keyword>
<keyword evidence="2" id="KW-0677">Repeat</keyword>
<evidence type="ECO:0000256" key="1">
    <source>
        <dbReference type="ARBA" id="ARBA00022574"/>
    </source>
</evidence>
<feature type="repeat" description="WD" evidence="3">
    <location>
        <begin position="1202"/>
        <end position="1233"/>
    </location>
</feature>
<keyword evidence="1 3" id="KW-0853">WD repeat</keyword>
<protein>
    <submittedName>
        <fullName evidence="6">Vegetative incompatibility protein HET-E-1</fullName>
    </submittedName>
</protein>
<accession>A0A074RJM4</accession>
<dbReference type="OrthoDB" id="538223at2759"/>
<feature type="repeat" description="WD" evidence="3">
    <location>
        <begin position="928"/>
        <end position="969"/>
    </location>
</feature>
<feature type="repeat" description="WD" evidence="3">
    <location>
        <begin position="1103"/>
        <end position="1137"/>
    </location>
</feature>
<dbReference type="CDD" id="cd00200">
    <property type="entry name" value="WD40"/>
    <property type="match status" value="2"/>
</dbReference>
<dbReference type="PROSITE" id="PS50294">
    <property type="entry name" value="WD_REPEATS_REGION"/>
    <property type="match status" value="8"/>
</dbReference>
<dbReference type="SUPFAM" id="SSF52540">
    <property type="entry name" value="P-loop containing nucleoside triphosphate hydrolases"/>
    <property type="match status" value="1"/>
</dbReference>
<feature type="compositionally biased region" description="Acidic residues" evidence="4">
    <location>
        <begin position="1367"/>
        <end position="1377"/>
    </location>
</feature>
<name>A0A074RJM4_9AGAM</name>
<dbReference type="InterPro" id="IPR001680">
    <property type="entry name" value="WD40_rpt"/>
</dbReference>
<dbReference type="InterPro" id="IPR020472">
    <property type="entry name" value="WD40_PAC1"/>
</dbReference>
<dbReference type="PROSITE" id="PS50082">
    <property type="entry name" value="WD_REPEATS_2"/>
    <property type="match status" value="10"/>
</dbReference>
<dbReference type="InterPro" id="IPR015943">
    <property type="entry name" value="WD40/YVTN_repeat-like_dom_sf"/>
</dbReference>
<comment type="caution">
    <text evidence="6">The sequence shown here is derived from an EMBL/GenBank/DDBJ whole genome shotgun (WGS) entry which is preliminary data.</text>
</comment>
<dbReference type="InterPro" id="IPR027417">
    <property type="entry name" value="P-loop_NTPase"/>
</dbReference>
<proteinExistence type="predicted"/>
<feature type="repeat" description="WD" evidence="3">
    <location>
        <begin position="971"/>
        <end position="1012"/>
    </location>
</feature>
<feature type="repeat" description="WD" evidence="3">
    <location>
        <begin position="1320"/>
        <end position="1361"/>
    </location>
</feature>
<feature type="repeat" description="WD" evidence="3">
    <location>
        <begin position="1235"/>
        <end position="1276"/>
    </location>
</feature>
<evidence type="ECO:0000256" key="3">
    <source>
        <dbReference type="PROSITE-ProRule" id="PRU00221"/>
    </source>
</evidence>
<evidence type="ECO:0000259" key="5">
    <source>
        <dbReference type="Pfam" id="PF24883"/>
    </source>
</evidence>
<feature type="domain" description="Nephrocystin 3-like N-terminal" evidence="5">
    <location>
        <begin position="292"/>
        <end position="450"/>
    </location>
</feature>
<dbReference type="PRINTS" id="PR00320">
    <property type="entry name" value="GPROTEINBRPT"/>
</dbReference>
<evidence type="ECO:0000313" key="6">
    <source>
        <dbReference type="EMBL" id="KEP47251.1"/>
    </source>
</evidence>
<dbReference type="InterPro" id="IPR011047">
    <property type="entry name" value="Quinoprotein_ADH-like_sf"/>
</dbReference>
<feature type="region of interest" description="Disordered" evidence="4">
    <location>
        <begin position="1361"/>
        <end position="1384"/>
    </location>
</feature>
<dbReference type="InterPro" id="IPR019775">
    <property type="entry name" value="WD40_repeat_CS"/>
</dbReference>
<sequence length="1561" mass="172284">MSSKYPPSDQEKRGVRKTIRKGVEWFKDAVNLKRPSSAPPSSTNLEGLAAPSIGSQNATLSRPITPLLAPAPPPAEPEVDRGVITPPGPSIEASVPDAEVDNAREHKKYENTGSNRLMGALRALESCVELFPPLKSAVGALIRSLDTVQRAASNHTDYEELADEFELLAQMVKQYAGELESEPDNGSIANIAQCIQRQVTDIERKEASGTVGRLWDATENQADVIRRYRQVERLFRQIQHDLSMRTRSEVKKQLETTLLRGMFPVDDARYNSVYSTTIRRRACTEKTREAIHQTLREWTTNPTSEKIYWMNGMAGTGKTTIAYSFCEWLEETNQLGASFFCSRISSTCRSLNHIVPTLAYQLARFSPGFRSSLCRILNDNPDAGKLNVVQQFEKLVNQPMLSAKKAMPDSVVVLIDALDECDDNYSVRLLLDLLLKFAQHLPLKFFVSSRPEPLIRERMMSQGGASRSIVHLHDIEESIVEEDIMKYLTESLRSMIPSPPPEQIELLAKRSRNLFIYAATLVRYIYPEDIHVDSNSRLRSMLATISDPRAIAENKYEDLDRLYTTVLKAVFNKRLDKNEKQRMQGVLWTVVCAREPMTSATIASLASLDEEQVWAALQVLRSVVHVPEDRSLISTLHASFPEYMLDRSRSKGFHCNESNANETLALRCFDSMRSGLRFNICELESSYLTDDQVDNLDARIARHISPTLSYACRYWTSHLRVAPARESTRTMLFDLLSNQLLFWMEVLSLCRCIGIGAPMMQQAQAWLQMKNNNDDGQKQVSDARNFVTWFAANPCSRSTPHIYISALPLCAKSSWVYQHYFQRTTGLIDVSISQHEEAVLAIWSLESAGHSVAISPDGDRIASGNRDGSVQVYDINTGAIVAGPFQEHSRVVLSVAFSPDGRHIASGSQDETVIVWEAYTGRIVAGPLDDYVHTAWSVHFSPDGRRLVSGSDDGTIIVWNTYTGKIALGPLEAHTHWITSVAFSPNGQLIASGSEDQTIQLWNASTGAAVAEPLRGHTGSVNMVAFSPVDGSKLASCSHDKTIRVWDIKAGTIIGSPFTGHRDGVCSMAFSHDGSWIVSGGEREDNNIIVWETLTGSIVLGPLSGHTTIVRSVVFTPDNTRIVSCSDDSTVRIWDVQPENKALGQTSARELCVGPLAFLRNRTRFISRSSSGNALKIWDICTGMTASHEFEGQSEGPMLHFITASPQDTLVAASADDSTIRVWSILTGKLVCQPLRGHNSPIRCLDFSLDGSQLCSGSNDATVAVWDIDTGVMVGQSYTGHTGAVMSVAFSPDAAYIVSSSADFTIMIWDTSIGTLVHTLAGHNNSVSSVAFSANGNHIVTGSVDGSIRQWDLRAGTPFSSTYAPDSDSDSDSDSEPDLSSSSDRFSSINCVCFSSDGTRIITGFGSSLRLVDAHTMVLISRISLPQGEKVRWVGYSSDGMDIISVSTSEEAGTQGASDDYTYQSAQSPNFVRVWRANARPDPMVSSSTHSWSYEPDGRVMSPRGLVVWIPPNLIPHIEAHTKLGSESHYSSLVMSSDQFIHISYRDLCIGNRWTECYVSP</sequence>
<gene>
    <name evidence="6" type="ORF">V565_162630</name>
</gene>